<dbReference type="PANTHER" id="PTHR34183">
    <property type="entry name" value="ENDOLYTIC PEPTIDOGLYCAN TRANSGLYCOSYLASE RLPA"/>
    <property type="match status" value="1"/>
</dbReference>
<dbReference type="GO" id="GO:0008932">
    <property type="term" value="F:lytic endotransglycosylase activity"/>
    <property type="evidence" value="ECO:0007669"/>
    <property type="project" value="UniProtKB-UniRule"/>
</dbReference>
<dbReference type="GO" id="GO:0071555">
    <property type="term" value="P:cell wall organization"/>
    <property type="evidence" value="ECO:0007669"/>
    <property type="project" value="UniProtKB-KW"/>
</dbReference>
<keyword evidence="3" id="KW-1003">Cell membrane</keyword>
<keyword evidence="3" id="KW-0472">Membrane</keyword>
<feature type="signal peptide" evidence="5">
    <location>
        <begin position="1"/>
        <end position="23"/>
    </location>
</feature>
<dbReference type="Gene3D" id="2.40.40.10">
    <property type="entry name" value="RlpA-like domain"/>
    <property type="match status" value="1"/>
</dbReference>
<keyword evidence="5" id="KW-0732">Signal</keyword>
<comment type="subcellular location">
    <subcellularLocation>
        <location evidence="3">Cell membrane</location>
        <topology evidence="3">Lipid-anchor</topology>
    </subcellularLocation>
</comment>
<dbReference type="GO" id="GO:0005886">
    <property type="term" value="C:plasma membrane"/>
    <property type="evidence" value="ECO:0007669"/>
    <property type="project" value="UniProtKB-SubCell"/>
</dbReference>
<dbReference type="CDD" id="cd22268">
    <property type="entry name" value="DPBB_RlpA-like"/>
    <property type="match status" value="1"/>
</dbReference>
<comment type="similarity">
    <text evidence="3 4">Belongs to the RlpA family.</text>
</comment>
<dbReference type="KEGG" id="rhoz:GXP67_27925"/>
<keyword evidence="3" id="KW-0449">Lipoprotein</keyword>
<keyword evidence="2 3" id="KW-0961">Cell wall biogenesis/degradation</keyword>
<dbReference type="EMBL" id="CP048222">
    <property type="protein sequence ID" value="QHT70201.1"/>
    <property type="molecule type" value="Genomic_DNA"/>
</dbReference>
<organism evidence="7 8">
    <name type="scientific">Rhodocytophaga rosea</name>
    <dbReference type="NCBI Taxonomy" id="2704465"/>
    <lineage>
        <taxon>Bacteria</taxon>
        <taxon>Pseudomonadati</taxon>
        <taxon>Bacteroidota</taxon>
        <taxon>Cytophagia</taxon>
        <taxon>Cytophagales</taxon>
        <taxon>Rhodocytophagaceae</taxon>
        <taxon>Rhodocytophaga</taxon>
    </lineage>
</organism>
<dbReference type="PANTHER" id="PTHR34183:SF1">
    <property type="entry name" value="ENDOLYTIC PEPTIDOGLYCAN TRANSGLYCOSYLASE RLPA"/>
    <property type="match status" value="1"/>
</dbReference>
<dbReference type="NCBIfam" id="TIGR00413">
    <property type="entry name" value="rlpA"/>
    <property type="match status" value="1"/>
</dbReference>
<dbReference type="InterPro" id="IPR012997">
    <property type="entry name" value="RplA"/>
</dbReference>
<dbReference type="InterPro" id="IPR036908">
    <property type="entry name" value="RlpA-like_sf"/>
</dbReference>
<keyword evidence="3" id="KW-0564">Palmitate</keyword>
<dbReference type="HAMAP" id="MF_02071">
    <property type="entry name" value="RlpA"/>
    <property type="match status" value="1"/>
</dbReference>
<feature type="domain" description="RlpA-like protein double-psi beta-barrel" evidence="6">
    <location>
        <begin position="32"/>
        <end position="121"/>
    </location>
</feature>
<accession>A0A6C0GQ66</accession>
<dbReference type="InterPro" id="IPR034718">
    <property type="entry name" value="RlpA"/>
</dbReference>
<proteinExistence type="inferred from homology"/>
<feature type="chain" id="PRO_5025738340" description="Probable endolytic peptidoglycan transglycosylase RlpA" evidence="5">
    <location>
        <begin position="24"/>
        <end position="128"/>
    </location>
</feature>
<evidence type="ECO:0000256" key="3">
    <source>
        <dbReference type="HAMAP-Rule" id="MF_02071"/>
    </source>
</evidence>
<dbReference type="AlphaFoldDB" id="A0A6C0GQ66"/>
<dbReference type="Pfam" id="PF03330">
    <property type="entry name" value="DPBB_1"/>
    <property type="match status" value="1"/>
</dbReference>
<reference evidence="7 8" key="1">
    <citation type="submission" date="2020-01" db="EMBL/GenBank/DDBJ databases">
        <authorList>
            <person name="Kim M.K."/>
        </authorList>
    </citation>
    <scope>NUCLEOTIDE SEQUENCE [LARGE SCALE GENOMIC DNA]</scope>
    <source>
        <strain evidence="7 8">172606-1</strain>
    </source>
</reference>
<dbReference type="RefSeq" id="WP_162446183.1">
    <property type="nucleotide sequence ID" value="NZ_CP048222.1"/>
</dbReference>
<dbReference type="SUPFAM" id="SSF50685">
    <property type="entry name" value="Barwin-like endoglucanases"/>
    <property type="match status" value="1"/>
</dbReference>
<dbReference type="PROSITE" id="PS51257">
    <property type="entry name" value="PROKAR_LIPOPROTEIN"/>
    <property type="match status" value="1"/>
</dbReference>
<gene>
    <name evidence="3" type="primary">rlpA</name>
    <name evidence="7" type="ORF">GXP67_27925</name>
</gene>
<name>A0A6C0GQ66_9BACT</name>
<sequence>MKLSQNISFICVCLIIISFSCKSVSTSKLSSQTGIASFYSNKFNGNKTASGEIYRKSRLTAAHKTLPFGTQVKVTNLTNNLSVTVRINDRGPFAKGRIIDLSRGAAKKLGMIKQGVARVKIEYKKAAS</sequence>
<protein>
    <recommendedName>
        <fullName evidence="3">Probable endolytic peptidoglycan transglycosylase RlpA</fullName>
        <ecNumber evidence="3">4.2.2.-</ecNumber>
    </recommendedName>
</protein>
<dbReference type="InterPro" id="IPR009009">
    <property type="entry name" value="RlpA-like_DPBB"/>
</dbReference>
<evidence type="ECO:0000256" key="1">
    <source>
        <dbReference type="ARBA" id="ARBA00023239"/>
    </source>
</evidence>
<evidence type="ECO:0000313" key="8">
    <source>
        <dbReference type="Proteomes" id="UP000480178"/>
    </source>
</evidence>
<dbReference type="GO" id="GO:0000270">
    <property type="term" value="P:peptidoglycan metabolic process"/>
    <property type="evidence" value="ECO:0007669"/>
    <property type="project" value="UniProtKB-UniRule"/>
</dbReference>
<comment type="function">
    <text evidence="3">Lytic transglycosylase with a strong preference for naked glycan strands that lack stem peptides.</text>
</comment>
<evidence type="ECO:0000259" key="6">
    <source>
        <dbReference type="Pfam" id="PF03330"/>
    </source>
</evidence>
<evidence type="ECO:0000256" key="4">
    <source>
        <dbReference type="RuleBase" id="RU003495"/>
    </source>
</evidence>
<evidence type="ECO:0000256" key="2">
    <source>
        <dbReference type="ARBA" id="ARBA00023316"/>
    </source>
</evidence>
<keyword evidence="8" id="KW-1185">Reference proteome</keyword>
<evidence type="ECO:0000256" key="5">
    <source>
        <dbReference type="SAM" id="SignalP"/>
    </source>
</evidence>
<evidence type="ECO:0000313" key="7">
    <source>
        <dbReference type="EMBL" id="QHT70201.1"/>
    </source>
</evidence>
<keyword evidence="1 3" id="KW-0456">Lyase</keyword>
<dbReference type="EC" id="4.2.2.-" evidence="3"/>
<dbReference type="Proteomes" id="UP000480178">
    <property type="component" value="Chromosome"/>
</dbReference>